<dbReference type="RefSeq" id="WP_186982680.1">
    <property type="nucleotide sequence ID" value="NZ_JACOQH010000011.1"/>
</dbReference>
<dbReference type="Pfam" id="PF01261">
    <property type="entry name" value="AP_endonuc_2"/>
    <property type="match status" value="1"/>
</dbReference>
<accession>A0ABR7ID01</accession>
<name>A0ABR7ID01_9FIRM</name>
<protein>
    <submittedName>
        <fullName evidence="2">Sugar phosphate isomerase/epimerase</fullName>
    </submittedName>
</protein>
<dbReference type="InterPro" id="IPR050312">
    <property type="entry name" value="IolE/XylAMocC-like"/>
</dbReference>
<sequence>MKLSVFYDHITEACTQRKLPVQEVLKQVRDAGITGIEINLSQLLDKKEEILENFRDADLCISSIYEFYDWGNQGDLSHGRKQVETAYEVGAGKILVVPGFVSAKEAAQFRRKNHSYKELAACMAQNEKIRKMEKNLSELVFYSMELAEDEKAVAVTLEDFDGKLAPYATANGLLYFMEHVPDLKYTVDTGNFAFSDEDAWEGYEQLKSYVVHAHCKDRGEEKKLRYWNCRVNRGLATVPVGSGYMPVARIVEDLLDRGYDGYFAIEHFGAKDQLSCIRESAKYLKNEIKWK</sequence>
<dbReference type="Gene3D" id="3.20.20.150">
    <property type="entry name" value="Divalent-metal-dependent TIM barrel enzymes"/>
    <property type="match status" value="1"/>
</dbReference>
<evidence type="ECO:0000313" key="3">
    <source>
        <dbReference type="Proteomes" id="UP000621540"/>
    </source>
</evidence>
<keyword evidence="3" id="KW-1185">Reference proteome</keyword>
<dbReference type="SUPFAM" id="SSF51658">
    <property type="entry name" value="Xylose isomerase-like"/>
    <property type="match status" value="1"/>
</dbReference>
<dbReference type="InterPro" id="IPR036237">
    <property type="entry name" value="Xyl_isomerase-like_sf"/>
</dbReference>
<gene>
    <name evidence="2" type="ORF">H8Z76_12490</name>
</gene>
<feature type="domain" description="Xylose isomerase-like TIM barrel" evidence="1">
    <location>
        <begin position="26"/>
        <end position="286"/>
    </location>
</feature>
<proteinExistence type="predicted"/>
<evidence type="ECO:0000259" key="1">
    <source>
        <dbReference type="Pfam" id="PF01261"/>
    </source>
</evidence>
<comment type="caution">
    <text evidence="2">The sequence shown here is derived from an EMBL/GenBank/DDBJ whole genome shotgun (WGS) entry which is preliminary data.</text>
</comment>
<keyword evidence="2" id="KW-0413">Isomerase</keyword>
<dbReference type="EMBL" id="JACOQH010000011">
    <property type="protein sequence ID" value="MBC5754814.1"/>
    <property type="molecule type" value="Genomic_DNA"/>
</dbReference>
<organism evidence="2 3">
    <name type="scientific">Roseburia yibonii</name>
    <dbReference type="NCBI Taxonomy" id="2763063"/>
    <lineage>
        <taxon>Bacteria</taxon>
        <taxon>Bacillati</taxon>
        <taxon>Bacillota</taxon>
        <taxon>Clostridia</taxon>
        <taxon>Lachnospirales</taxon>
        <taxon>Lachnospiraceae</taxon>
        <taxon>Roseburia</taxon>
    </lineage>
</organism>
<reference evidence="2 3" key="1">
    <citation type="submission" date="2020-08" db="EMBL/GenBank/DDBJ databases">
        <title>Genome public.</title>
        <authorList>
            <person name="Liu C."/>
            <person name="Sun Q."/>
        </authorList>
    </citation>
    <scope>NUCLEOTIDE SEQUENCE [LARGE SCALE GENOMIC DNA]</scope>
    <source>
        <strain evidence="2 3">BX0805</strain>
    </source>
</reference>
<dbReference type="InterPro" id="IPR013022">
    <property type="entry name" value="Xyl_isomerase-like_TIM-brl"/>
</dbReference>
<dbReference type="Proteomes" id="UP000621540">
    <property type="component" value="Unassembled WGS sequence"/>
</dbReference>
<dbReference type="GO" id="GO:0016853">
    <property type="term" value="F:isomerase activity"/>
    <property type="evidence" value="ECO:0007669"/>
    <property type="project" value="UniProtKB-KW"/>
</dbReference>
<dbReference type="PANTHER" id="PTHR12110">
    <property type="entry name" value="HYDROXYPYRUVATE ISOMERASE"/>
    <property type="match status" value="1"/>
</dbReference>
<dbReference type="PANTHER" id="PTHR12110:SF53">
    <property type="entry name" value="BLR5974 PROTEIN"/>
    <property type="match status" value="1"/>
</dbReference>
<evidence type="ECO:0000313" key="2">
    <source>
        <dbReference type="EMBL" id="MBC5754814.1"/>
    </source>
</evidence>